<dbReference type="GO" id="GO:0045936">
    <property type="term" value="P:negative regulation of phosphate metabolic process"/>
    <property type="evidence" value="ECO:0007669"/>
    <property type="project" value="InterPro"/>
</dbReference>
<comment type="subcellular location">
    <subcellularLocation>
        <location evidence="1 7">Cytoplasm</location>
    </subcellularLocation>
</comment>
<dbReference type="EMBL" id="MZGV01000050">
    <property type="protein sequence ID" value="OPJ59105.1"/>
    <property type="molecule type" value="Genomic_DNA"/>
</dbReference>
<dbReference type="InterPro" id="IPR038078">
    <property type="entry name" value="PhoU-like_sf"/>
</dbReference>
<evidence type="ECO:0000256" key="5">
    <source>
        <dbReference type="ARBA" id="ARBA00022490"/>
    </source>
</evidence>
<dbReference type="Gene3D" id="1.20.58.220">
    <property type="entry name" value="Phosphate transport system protein phou homolog 2, domain 2"/>
    <property type="match status" value="1"/>
</dbReference>
<evidence type="ECO:0000256" key="3">
    <source>
        <dbReference type="ARBA" id="ARBA00011738"/>
    </source>
</evidence>
<evidence type="ECO:0000313" key="10">
    <source>
        <dbReference type="Proteomes" id="UP000190080"/>
    </source>
</evidence>
<reference evidence="9 10" key="1">
    <citation type="submission" date="2017-03" db="EMBL/GenBank/DDBJ databases">
        <title>Genome sequence of Clostridium oryzae DSM 28571.</title>
        <authorList>
            <person name="Poehlein A."/>
            <person name="Daniel R."/>
        </authorList>
    </citation>
    <scope>NUCLEOTIDE SEQUENCE [LARGE SCALE GENOMIC DNA]</scope>
    <source>
        <strain evidence="9 10">DSM 28571</strain>
    </source>
</reference>
<evidence type="ECO:0000313" key="9">
    <source>
        <dbReference type="EMBL" id="OPJ59105.1"/>
    </source>
</evidence>
<name>A0A1V4IHF1_9CLOT</name>
<dbReference type="OrthoDB" id="9814256at2"/>
<feature type="domain" description="PhoU" evidence="8">
    <location>
        <begin position="17"/>
        <end position="104"/>
    </location>
</feature>
<accession>A0A1V4IHF1</accession>
<evidence type="ECO:0000259" key="8">
    <source>
        <dbReference type="Pfam" id="PF01895"/>
    </source>
</evidence>
<gene>
    <name evidence="9" type="ORF">CLORY_34340</name>
</gene>
<comment type="caution">
    <text evidence="9">The sequence shown here is derived from an EMBL/GenBank/DDBJ whole genome shotgun (WGS) entry which is preliminary data.</text>
</comment>
<dbReference type="STRING" id="1450648.CLORY_34340"/>
<dbReference type="InterPro" id="IPR028366">
    <property type="entry name" value="PhoU"/>
</dbReference>
<dbReference type="NCBIfam" id="TIGR02135">
    <property type="entry name" value="phoU_full"/>
    <property type="match status" value="1"/>
</dbReference>
<comment type="subunit">
    <text evidence="3 7">Homodimer.</text>
</comment>
<dbReference type="RefSeq" id="WP_079426744.1">
    <property type="nucleotide sequence ID" value="NZ_MZGV01000050.1"/>
</dbReference>
<evidence type="ECO:0000256" key="4">
    <source>
        <dbReference type="ARBA" id="ARBA00022448"/>
    </source>
</evidence>
<dbReference type="Proteomes" id="UP000190080">
    <property type="component" value="Unassembled WGS sequence"/>
</dbReference>
<protein>
    <recommendedName>
        <fullName evidence="7">Phosphate-specific transport system accessory protein PhoU</fullName>
    </recommendedName>
</protein>
<dbReference type="GO" id="GO:0030643">
    <property type="term" value="P:intracellular phosphate ion homeostasis"/>
    <property type="evidence" value="ECO:0007669"/>
    <property type="project" value="InterPro"/>
</dbReference>
<organism evidence="9 10">
    <name type="scientific">Clostridium oryzae</name>
    <dbReference type="NCBI Taxonomy" id="1450648"/>
    <lineage>
        <taxon>Bacteria</taxon>
        <taxon>Bacillati</taxon>
        <taxon>Bacillota</taxon>
        <taxon>Clostridia</taxon>
        <taxon>Eubacteriales</taxon>
        <taxon>Clostridiaceae</taxon>
        <taxon>Clostridium</taxon>
    </lineage>
</organism>
<dbReference type="PANTHER" id="PTHR42930:SF3">
    <property type="entry name" value="PHOSPHATE-SPECIFIC TRANSPORT SYSTEM ACCESSORY PROTEIN PHOU"/>
    <property type="match status" value="1"/>
</dbReference>
<evidence type="ECO:0000256" key="2">
    <source>
        <dbReference type="ARBA" id="ARBA00008107"/>
    </source>
</evidence>
<keyword evidence="5 7" id="KW-0963">Cytoplasm</keyword>
<dbReference type="AlphaFoldDB" id="A0A1V4IHF1"/>
<dbReference type="Pfam" id="PF01895">
    <property type="entry name" value="PhoU"/>
    <property type="match status" value="2"/>
</dbReference>
<keyword evidence="10" id="KW-1185">Reference proteome</keyword>
<proteinExistence type="inferred from homology"/>
<feature type="domain" description="PhoU" evidence="8">
    <location>
        <begin position="120"/>
        <end position="203"/>
    </location>
</feature>
<evidence type="ECO:0000256" key="1">
    <source>
        <dbReference type="ARBA" id="ARBA00004496"/>
    </source>
</evidence>
<dbReference type="InterPro" id="IPR026022">
    <property type="entry name" value="PhoU_dom"/>
</dbReference>
<dbReference type="SUPFAM" id="SSF109755">
    <property type="entry name" value="PhoU-like"/>
    <property type="match status" value="1"/>
</dbReference>
<dbReference type="GO" id="GO:0006817">
    <property type="term" value="P:phosphate ion transport"/>
    <property type="evidence" value="ECO:0007669"/>
    <property type="project" value="UniProtKB-KW"/>
</dbReference>
<keyword evidence="6 7" id="KW-0592">Phosphate transport</keyword>
<dbReference type="GO" id="GO:0005737">
    <property type="term" value="C:cytoplasm"/>
    <property type="evidence" value="ECO:0007669"/>
    <property type="project" value="UniProtKB-SubCell"/>
</dbReference>
<comment type="similarity">
    <text evidence="2 7">Belongs to the PhoU family.</text>
</comment>
<keyword evidence="4 7" id="KW-0813">Transport</keyword>
<comment type="function">
    <text evidence="7">Plays a role in the regulation of phosphate uptake.</text>
</comment>
<evidence type="ECO:0000256" key="6">
    <source>
        <dbReference type="ARBA" id="ARBA00022592"/>
    </source>
</evidence>
<dbReference type="PANTHER" id="PTHR42930">
    <property type="entry name" value="PHOSPHATE-SPECIFIC TRANSPORT SYSTEM ACCESSORY PROTEIN PHOU"/>
    <property type="match status" value="1"/>
</dbReference>
<evidence type="ECO:0000256" key="7">
    <source>
        <dbReference type="PIRNR" id="PIRNR003107"/>
    </source>
</evidence>
<dbReference type="PIRSF" id="PIRSF003107">
    <property type="entry name" value="PhoU"/>
    <property type="match status" value="1"/>
</dbReference>
<dbReference type="FunFam" id="1.20.58.220:FF:000004">
    <property type="entry name" value="Phosphate-specific transport system accessory protein PhoU"/>
    <property type="match status" value="1"/>
</dbReference>
<sequence>MTRGGFDINLQSLHNDILKMGSIVEKQIHESILALSNQDEELAEKVIENDDKVDDLQKEIEDKCVKLIAMQQPLATDLRNIFTTIKLVTDLERIADHAVDVAKIAKILKKQKYIKELVDIPKMAVTVEKMIHESLNSYVEADIDKAYATCKIDDEVDAVYKKVFTELLERMATNPEDINQATQFLFVCKYLERVADHVTNICEGTIYLVTGEQVDLND</sequence>